<comment type="subcellular location">
    <subcellularLocation>
        <location evidence="1">Chromosome</location>
    </subcellularLocation>
    <subcellularLocation>
        <location evidence="2">Cytoplasm</location>
    </subcellularLocation>
</comment>
<gene>
    <name evidence="8" type="ORF">FLSS-7_0022</name>
</gene>
<dbReference type="NCBIfam" id="NF003088">
    <property type="entry name" value="PRK04015.1"/>
    <property type="match status" value="1"/>
</dbReference>
<dbReference type="Gene3D" id="3.30.110.20">
    <property type="entry name" value="Alba-like domain"/>
    <property type="match status" value="1"/>
</dbReference>
<dbReference type="InterPro" id="IPR002775">
    <property type="entry name" value="DNA/RNA-bd_Alba-like"/>
</dbReference>
<name>M1QAN4_9ZZZZ</name>
<evidence type="ECO:0000256" key="3">
    <source>
        <dbReference type="ARBA" id="ARBA00022454"/>
    </source>
</evidence>
<evidence type="ECO:0000259" key="7">
    <source>
        <dbReference type="Pfam" id="PF01918"/>
    </source>
</evidence>
<dbReference type="GO" id="GO:0003677">
    <property type="term" value="F:DNA binding"/>
    <property type="evidence" value="ECO:0007669"/>
    <property type="project" value="UniProtKB-KW"/>
</dbReference>
<evidence type="ECO:0000256" key="1">
    <source>
        <dbReference type="ARBA" id="ARBA00004286"/>
    </source>
</evidence>
<feature type="domain" description="DNA/RNA-binding protein Alba-like" evidence="7">
    <location>
        <begin position="8"/>
        <end position="68"/>
    </location>
</feature>
<dbReference type="PIRSF" id="PIRSF028732">
    <property type="entry name" value="Alba"/>
    <property type="match status" value="1"/>
</dbReference>
<dbReference type="GO" id="GO:0003723">
    <property type="term" value="F:RNA binding"/>
    <property type="evidence" value="ECO:0007669"/>
    <property type="project" value="InterPro"/>
</dbReference>
<dbReference type="SUPFAM" id="SSF82704">
    <property type="entry name" value="AlbA-like"/>
    <property type="match status" value="1"/>
</dbReference>
<dbReference type="HAMAP" id="MF_01122">
    <property type="entry name" value="AlbA"/>
    <property type="match status" value="1"/>
</dbReference>
<dbReference type="InterPro" id="IPR013795">
    <property type="entry name" value="DNA/RNA-bd_Alba"/>
</dbReference>
<feature type="region of interest" description="Disordered" evidence="6">
    <location>
        <begin position="75"/>
        <end position="96"/>
    </location>
</feature>
<keyword evidence="4" id="KW-0963">Cytoplasm</keyword>
<accession>M1QAN4</accession>
<evidence type="ECO:0000256" key="2">
    <source>
        <dbReference type="ARBA" id="ARBA00004496"/>
    </source>
</evidence>
<evidence type="ECO:0000313" key="8">
    <source>
        <dbReference type="EMBL" id="AGF93013.1"/>
    </source>
</evidence>
<dbReference type="AlphaFoldDB" id="M1QAN4"/>
<evidence type="ECO:0000256" key="5">
    <source>
        <dbReference type="ARBA" id="ARBA00023125"/>
    </source>
</evidence>
<dbReference type="EMBL" id="JX684079">
    <property type="protein sequence ID" value="AGF93013.1"/>
    <property type="molecule type" value="Genomic_DNA"/>
</dbReference>
<dbReference type="InterPro" id="IPR036882">
    <property type="entry name" value="Alba-like_dom_sf"/>
</dbReference>
<keyword evidence="3" id="KW-0158">Chromosome</keyword>
<proteinExistence type="inferred from homology"/>
<evidence type="ECO:0000256" key="4">
    <source>
        <dbReference type="ARBA" id="ARBA00022490"/>
    </source>
</evidence>
<organism evidence="8">
    <name type="scientific">uncultured organism</name>
    <dbReference type="NCBI Taxonomy" id="155900"/>
    <lineage>
        <taxon>unclassified sequences</taxon>
        <taxon>environmental samples</taxon>
    </lineage>
</organism>
<reference evidence="8" key="1">
    <citation type="journal article" date="2013" name="Syst. Appl. Microbiol.">
        <title>New insights into the archaeal diversity of a hypersaline microbial mat obtained by a metagenomic approach.</title>
        <authorList>
            <person name="Lopez-Lopez A."/>
            <person name="Richter M."/>
            <person name="Pena A."/>
            <person name="Tamames J."/>
            <person name="Rossello-Mora R."/>
        </authorList>
    </citation>
    <scope>NUCLEOTIDE SEQUENCE</scope>
</reference>
<dbReference type="Pfam" id="PF01918">
    <property type="entry name" value="Alba"/>
    <property type="match status" value="1"/>
</dbReference>
<evidence type="ECO:0000256" key="6">
    <source>
        <dbReference type="SAM" id="MobiDB-lite"/>
    </source>
</evidence>
<dbReference type="NCBIfam" id="TIGR00285">
    <property type="entry name" value="DNA-binding protein Alba"/>
    <property type="match status" value="1"/>
</dbReference>
<feature type="compositionally biased region" description="Polar residues" evidence="6">
    <location>
        <begin position="81"/>
        <end position="96"/>
    </location>
</feature>
<sequence>MINMADENTIFVGKKETMSYVMALMTQFNSGSDEAVIKARGRAISKAVDIAEIAKNRFLDKAEITDIFTETEKLENDEGDGTTNVSSIEITVTNKE</sequence>
<protein>
    <submittedName>
        <fullName evidence="8">Alba, DNA/RNA-binding protein, archaeal</fullName>
    </submittedName>
</protein>
<keyword evidence="5" id="KW-0238">DNA-binding</keyword>